<evidence type="ECO:0000313" key="3">
    <source>
        <dbReference type="Proteomes" id="UP001064489"/>
    </source>
</evidence>
<feature type="region of interest" description="Disordered" evidence="1">
    <location>
        <begin position="267"/>
        <end position="312"/>
    </location>
</feature>
<dbReference type="EMBL" id="JAJSOW010000101">
    <property type="protein sequence ID" value="KAI9181676.1"/>
    <property type="molecule type" value="Genomic_DNA"/>
</dbReference>
<feature type="region of interest" description="Disordered" evidence="1">
    <location>
        <begin position="48"/>
        <end position="71"/>
    </location>
</feature>
<dbReference type="AlphaFoldDB" id="A0AAD5IZV4"/>
<evidence type="ECO:0000313" key="2">
    <source>
        <dbReference type="EMBL" id="KAI9181676.1"/>
    </source>
</evidence>
<reference evidence="2" key="2">
    <citation type="submission" date="2023-02" db="EMBL/GenBank/DDBJ databases">
        <authorList>
            <person name="Swenson N.G."/>
            <person name="Wegrzyn J.L."/>
            <person name="Mcevoy S.L."/>
        </authorList>
    </citation>
    <scope>NUCLEOTIDE SEQUENCE</scope>
    <source>
        <strain evidence="2">91603</strain>
        <tissue evidence="2">Leaf</tissue>
    </source>
</reference>
<protein>
    <submittedName>
        <fullName evidence="2">Uncharacterized protein</fullName>
    </submittedName>
</protein>
<organism evidence="2 3">
    <name type="scientific">Acer negundo</name>
    <name type="common">Box elder</name>
    <dbReference type="NCBI Taxonomy" id="4023"/>
    <lineage>
        <taxon>Eukaryota</taxon>
        <taxon>Viridiplantae</taxon>
        <taxon>Streptophyta</taxon>
        <taxon>Embryophyta</taxon>
        <taxon>Tracheophyta</taxon>
        <taxon>Spermatophyta</taxon>
        <taxon>Magnoliopsida</taxon>
        <taxon>eudicotyledons</taxon>
        <taxon>Gunneridae</taxon>
        <taxon>Pentapetalae</taxon>
        <taxon>rosids</taxon>
        <taxon>malvids</taxon>
        <taxon>Sapindales</taxon>
        <taxon>Sapindaceae</taxon>
        <taxon>Hippocastanoideae</taxon>
        <taxon>Acereae</taxon>
        <taxon>Acer</taxon>
    </lineage>
</organism>
<comment type="caution">
    <text evidence="2">The sequence shown here is derived from an EMBL/GenBank/DDBJ whole genome shotgun (WGS) entry which is preliminary data.</text>
</comment>
<gene>
    <name evidence="2" type="ORF">LWI28_017437</name>
</gene>
<dbReference type="Proteomes" id="UP001064489">
    <property type="component" value="Chromosome 4"/>
</dbReference>
<name>A0AAD5IZV4_ACENE</name>
<accession>A0AAD5IZV4</accession>
<proteinExistence type="predicted"/>
<feature type="compositionally biased region" description="Polar residues" evidence="1">
    <location>
        <begin position="268"/>
        <end position="290"/>
    </location>
</feature>
<reference evidence="2" key="1">
    <citation type="journal article" date="2022" name="Plant J.">
        <title>Strategies of tolerance reflected in two North American maple genomes.</title>
        <authorList>
            <person name="McEvoy S.L."/>
            <person name="Sezen U.U."/>
            <person name="Trouern-Trend A."/>
            <person name="McMahon S.M."/>
            <person name="Schaberg P.G."/>
            <person name="Yang J."/>
            <person name="Wegrzyn J.L."/>
            <person name="Swenson N.G."/>
        </authorList>
    </citation>
    <scope>NUCLEOTIDE SEQUENCE</scope>
    <source>
        <strain evidence="2">91603</strain>
    </source>
</reference>
<evidence type="ECO:0000256" key="1">
    <source>
        <dbReference type="SAM" id="MobiDB-lite"/>
    </source>
</evidence>
<sequence>MVDHNTNECSSNELCPIINGVENLQFGIWLRASPSISRHNNWDRVTESHGRITESGGGWRRLQGQKEQANKVENSQISRSIDSMSLLSELKNVGESAKNGVPCQINEPILEENLKGITDENITEVRSVEIVDNLEKPLNDHDSGFVTDVEVDKLGCHDPNLFSRPNPSREESKKHGLIHMFKWVRKIRSQNLGIFCENYVEGIGKKRVAARTEDDNVERKFIKVALSLVKASYMSGIIEGKMNLGKENLWLSELEISEAIFNGESVMDGQNSVDDSGSSESRNVTYSEVSPNEVYPHNSLSTGRSPPAHRDQ</sequence>
<keyword evidence="3" id="KW-1185">Reference proteome</keyword>